<evidence type="ECO:0000256" key="4">
    <source>
        <dbReference type="ARBA" id="ARBA00022481"/>
    </source>
</evidence>
<keyword evidence="6 11" id="KW-0812">Transmembrane</keyword>
<comment type="subcellular location">
    <subcellularLocation>
        <location evidence="1">Cell inner membrane</location>
        <topology evidence="1">Single-pass membrane protein</topology>
    </subcellularLocation>
</comment>
<dbReference type="Proteomes" id="UP000321110">
    <property type="component" value="Unassembled WGS sequence"/>
</dbReference>
<protein>
    <recommendedName>
        <fullName evidence="2">Type II secretion system protein H</fullName>
    </recommendedName>
    <alternativeName>
        <fullName evidence="10">General secretion pathway protein H</fullName>
    </alternativeName>
</protein>
<evidence type="ECO:0000313" key="13">
    <source>
        <dbReference type="EMBL" id="TXI35660.1"/>
    </source>
</evidence>
<evidence type="ECO:0000256" key="8">
    <source>
        <dbReference type="ARBA" id="ARBA00023136"/>
    </source>
</evidence>
<reference evidence="13 14" key="1">
    <citation type="submission" date="2018-09" db="EMBL/GenBank/DDBJ databases">
        <title>Metagenome Assembled Genomes from an Advanced Water Purification Facility.</title>
        <authorList>
            <person name="Stamps B.W."/>
            <person name="Spear J.R."/>
        </authorList>
    </citation>
    <scope>NUCLEOTIDE SEQUENCE [LARGE SCALE GENOMIC DNA]</scope>
    <source>
        <strain evidence="13">Bin_52_1</strain>
    </source>
</reference>
<evidence type="ECO:0000256" key="7">
    <source>
        <dbReference type="ARBA" id="ARBA00022989"/>
    </source>
</evidence>
<evidence type="ECO:0000259" key="12">
    <source>
        <dbReference type="Pfam" id="PF12019"/>
    </source>
</evidence>
<dbReference type="GO" id="GO:0015627">
    <property type="term" value="C:type II protein secretion system complex"/>
    <property type="evidence" value="ECO:0007669"/>
    <property type="project" value="InterPro"/>
</dbReference>
<keyword evidence="5" id="KW-0997">Cell inner membrane</keyword>
<feature type="domain" description="General secretion pathway GspH" evidence="12">
    <location>
        <begin position="99"/>
        <end position="211"/>
    </location>
</feature>
<keyword evidence="3" id="KW-1003">Cell membrane</keyword>
<dbReference type="InterPro" id="IPR045584">
    <property type="entry name" value="Pilin-like"/>
</dbReference>
<dbReference type="EMBL" id="SSFO01000019">
    <property type="protein sequence ID" value="TXI35660.1"/>
    <property type="molecule type" value="Genomic_DNA"/>
</dbReference>
<dbReference type="SUPFAM" id="SSF54523">
    <property type="entry name" value="Pili subunits"/>
    <property type="match status" value="1"/>
</dbReference>
<gene>
    <name evidence="13" type="ORF">E6Q69_01030</name>
</gene>
<comment type="similarity">
    <text evidence="9">Belongs to the GSP H family.</text>
</comment>
<proteinExistence type="inferred from homology"/>
<evidence type="ECO:0000256" key="10">
    <source>
        <dbReference type="ARBA" id="ARBA00030775"/>
    </source>
</evidence>
<evidence type="ECO:0000256" key="1">
    <source>
        <dbReference type="ARBA" id="ARBA00004377"/>
    </source>
</evidence>
<keyword evidence="7 11" id="KW-1133">Transmembrane helix</keyword>
<dbReference type="Pfam" id="PF07963">
    <property type="entry name" value="N_methyl"/>
    <property type="match status" value="1"/>
</dbReference>
<dbReference type="GO" id="GO:0005886">
    <property type="term" value="C:plasma membrane"/>
    <property type="evidence" value="ECO:0007669"/>
    <property type="project" value="UniProtKB-SubCell"/>
</dbReference>
<evidence type="ECO:0000313" key="14">
    <source>
        <dbReference type="Proteomes" id="UP000321110"/>
    </source>
</evidence>
<dbReference type="NCBIfam" id="TIGR02532">
    <property type="entry name" value="IV_pilin_GFxxxE"/>
    <property type="match status" value="1"/>
</dbReference>
<comment type="caution">
    <text evidence="13">The sequence shown here is derived from an EMBL/GenBank/DDBJ whole genome shotgun (WGS) entry which is preliminary data.</text>
</comment>
<keyword evidence="4" id="KW-0488">Methylation</keyword>
<evidence type="ECO:0000256" key="5">
    <source>
        <dbReference type="ARBA" id="ARBA00022519"/>
    </source>
</evidence>
<dbReference type="Pfam" id="PF12019">
    <property type="entry name" value="GspH"/>
    <property type="match status" value="1"/>
</dbReference>
<evidence type="ECO:0000256" key="3">
    <source>
        <dbReference type="ARBA" id="ARBA00022475"/>
    </source>
</evidence>
<evidence type="ECO:0000256" key="9">
    <source>
        <dbReference type="ARBA" id="ARBA00025772"/>
    </source>
</evidence>
<dbReference type="InterPro" id="IPR022346">
    <property type="entry name" value="T2SS_GspH"/>
</dbReference>
<evidence type="ECO:0000256" key="6">
    <source>
        <dbReference type="ARBA" id="ARBA00022692"/>
    </source>
</evidence>
<evidence type="ECO:0000256" key="11">
    <source>
        <dbReference type="SAM" id="Phobius"/>
    </source>
</evidence>
<sequence length="225" mass="25407">MPHARAFNKCDLLPSLQQTQCTEHTDHAAANNNHIRRKRTLHARLSFRTRQPARMLTMKDNQGMSQVELMVVLTILSIVLTLATPSVANMLQSNQETAAINQMLGTINHARSAAVFSRRLMVLCSGDCSNSTWRGQLNIFHDANRNGRRDAGEHLDHTTQLPDELHWYWSSFRRLTHLAYEQNGTTRASNGTMTLCREGKPLRQIVISLGGRIRQRAPTLNARCG</sequence>
<dbReference type="GO" id="GO:0015628">
    <property type="term" value="P:protein secretion by the type II secretion system"/>
    <property type="evidence" value="ECO:0007669"/>
    <property type="project" value="InterPro"/>
</dbReference>
<accession>A0A5C7WE63</accession>
<dbReference type="Gene3D" id="3.55.40.10">
    <property type="entry name" value="minor pseudopilin epsh domain"/>
    <property type="match status" value="1"/>
</dbReference>
<keyword evidence="8 11" id="KW-0472">Membrane</keyword>
<dbReference type="InterPro" id="IPR012902">
    <property type="entry name" value="N_methyl_site"/>
</dbReference>
<feature type="transmembrane region" description="Helical" evidence="11">
    <location>
        <begin position="67"/>
        <end position="88"/>
    </location>
</feature>
<organism evidence="13 14">
    <name type="scientific">Aquipseudomonas alcaligenes</name>
    <name type="common">Pseudomonas alcaligenes</name>
    <dbReference type="NCBI Taxonomy" id="43263"/>
    <lineage>
        <taxon>Bacteria</taxon>
        <taxon>Pseudomonadati</taxon>
        <taxon>Pseudomonadota</taxon>
        <taxon>Gammaproteobacteria</taxon>
        <taxon>Pseudomonadales</taxon>
        <taxon>Pseudomonadaceae</taxon>
        <taxon>Aquipseudomonas</taxon>
    </lineage>
</organism>
<dbReference type="AlphaFoldDB" id="A0A5C7WE63"/>
<name>A0A5C7WE63_AQUAC</name>
<evidence type="ECO:0000256" key="2">
    <source>
        <dbReference type="ARBA" id="ARBA00021549"/>
    </source>
</evidence>